<dbReference type="AlphaFoldDB" id="A0A9P6DNI6"/>
<dbReference type="GO" id="GO:0052689">
    <property type="term" value="F:carboxylic ester hydrolase activity"/>
    <property type="evidence" value="ECO:0007669"/>
    <property type="project" value="TreeGrafter"/>
</dbReference>
<protein>
    <recommendedName>
        <fullName evidence="3">Carboxylesterase type B domain-containing protein</fullName>
    </recommendedName>
</protein>
<keyword evidence="5" id="KW-1185">Reference proteome</keyword>
<evidence type="ECO:0000259" key="3">
    <source>
        <dbReference type="Pfam" id="PF00135"/>
    </source>
</evidence>
<proteinExistence type="inferred from homology"/>
<accession>A0A9P6DNI6</accession>
<dbReference type="PANTHER" id="PTHR43918">
    <property type="entry name" value="ACETYLCHOLINESTERASE"/>
    <property type="match status" value="1"/>
</dbReference>
<dbReference type="SUPFAM" id="SSF53474">
    <property type="entry name" value="alpha/beta-Hydrolases"/>
    <property type="match status" value="1"/>
</dbReference>
<keyword evidence="2" id="KW-0378">Hydrolase</keyword>
<name>A0A9P6DNI6_9AGAM</name>
<sequence>MVLIRSALALALTSYTVVQYPFLWNLLPDFTLLFRELIPQNQPAVRLSQGIVWGERTSWLNSSIERFLGIPFAVPPVGNLRFDAPKPIPDDPTRIINAQNYGPSCIPVSFGAGSYLVSEDCLTVNVIRPASTDSSAQLPVMVWIYGGGFMDGASVLYDGSELVGQSLTIKRPVIYVSMNYRLNLFGFLASSEVEKRAKVTGDAALNAGLLDQRLALQWVQKNIDVFGGDRAKVVVFGECAGGMSIAAHLLSGRGEDSGLFRGAILESGAAMGFPVVRAKEVDASYAELAERVGCAWAWPEAKVLDCLRDVPVDAFQAVLKERPPVTDIDPREYPDHLVQDDDFYYARPSEALHVGKTARVPTIIGTVLDENTLFTRKTLTSEEELRKHIISMYSSPHI</sequence>
<feature type="domain" description="Carboxylesterase type B" evidence="3">
    <location>
        <begin position="42"/>
        <end position="386"/>
    </location>
</feature>
<dbReference type="EMBL" id="MU129068">
    <property type="protein sequence ID" value="KAF9507967.1"/>
    <property type="molecule type" value="Genomic_DNA"/>
</dbReference>
<evidence type="ECO:0000313" key="5">
    <source>
        <dbReference type="Proteomes" id="UP000886523"/>
    </source>
</evidence>
<dbReference type="Gene3D" id="3.40.50.1820">
    <property type="entry name" value="alpha/beta hydrolase"/>
    <property type="match status" value="1"/>
</dbReference>
<evidence type="ECO:0000256" key="2">
    <source>
        <dbReference type="ARBA" id="ARBA00022801"/>
    </source>
</evidence>
<dbReference type="InterPro" id="IPR019819">
    <property type="entry name" value="Carboxylesterase_B_CS"/>
</dbReference>
<dbReference type="PROSITE" id="PS00941">
    <property type="entry name" value="CARBOXYLESTERASE_B_2"/>
    <property type="match status" value="1"/>
</dbReference>
<evidence type="ECO:0000256" key="1">
    <source>
        <dbReference type="ARBA" id="ARBA00005964"/>
    </source>
</evidence>
<dbReference type="Proteomes" id="UP000886523">
    <property type="component" value="Unassembled WGS sequence"/>
</dbReference>
<dbReference type="InterPro" id="IPR050654">
    <property type="entry name" value="AChE-related_enzymes"/>
</dbReference>
<dbReference type="Pfam" id="PF00135">
    <property type="entry name" value="COesterase"/>
    <property type="match status" value="1"/>
</dbReference>
<comment type="caution">
    <text evidence="4">The sequence shown here is derived from an EMBL/GenBank/DDBJ whole genome shotgun (WGS) entry which is preliminary data.</text>
</comment>
<evidence type="ECO:0000313" key="4">
    <source>
        <dbReference type="EMBL" id="KAF9507967.1"/>
    </source>
</evidence>
<dbReference type="InterPro" id="IPR002018">
    <property type="entry name" value="CarbesteraseB"/>
</dbReference>
<organism evidence="4 5">
    <name type="scientific">Hydnum rufescens UP504</name>
    <dbReference type="NCBI Taxonomy" id="1448309"/>
    <lineage>
        <taxon>Eukaryota</taxon>
        <taxon>Fungi</taxon>
        <taxon>Dikarya</taxon>
        <taxon>Basidiomycota</taxon>
        <taxon>Agaricomycotina</taxon>
        <taxon>Agaricomycetes</taxon>
        <taxon>Cantharellales</taxon>
        <taxon>Hydnaceae</taxon>
        <taxon>Hydnum</taxon>
    </lineage>
</organism>
<reference evidence="4" key="1">
    <citation type="journal article" date="2020" name="Nat. Commun.">
        <title>Large-scale genome sequencing of mycorrhizal fungi provides insights into the early evolution of symbiotic traits.</title>
        <authorList>
            <person name="Miyauchi S."/>
            <person name="Kiss E."/>
            <person name="Kuo A."/>
            <person name="Drula E."/>
            <person name="Kohler A."/>
            <person name="Sanchez-Garcia M."/>
            <person name="Morin E."/>
            <person name="Andreopoulos B."/>
            <person name="Barry K.W."/>
            <person name="Bonito G."/>
            <person name="Buee M."/>
            <person name="Carver A."/>
            <person name="Chen C."/>
            <person name="Cichocki N."/>
            <person name="Clum A."/>
            <person name="Culley D."/>
            <person name="Crous P.W."/>
            <person name="Fauchery L."/>
            <person name="Girlanda M."/>
            <person name="Hayes R.D."/>
            <person name="Keri Z."/>
            <person name="LaButti K."/>
            <person name="Lipzen A."/>
            <person name="Lombard V."/>
            <person name="Magnuson J."/>
            <person name="Maillard F."/>
            <person name="Murat C."/>
            <person name="Nolan M."/>
            <person name="Ohm R.A."/>
            <person name="Pangilinan J."/>
            <person name="Pereira M.F."/>
            <person name="Perotto S."/>
            <person name="Peter M."/>
            <person name="Pfister S."/>
            <person name="Riley R."/>
            <person name="Sitrit Y."/>
            <person name="Stielow J.B."/>
            <person name="Szollosi G."/>
            <person name="Zifcakova L."/>
            <person name="Stursova M."/>
            <person name="Spatafora J.W."/>
            <person name="Tedersoo L."/>
            <person name="Vaario L.M."/>
            <person name="Yamada A."/>
            <person name="Yan M."/>
            <person name="Wang P."/>
            <person name="Xu J."/>
            <person name="Bruns T."/>
            <person name="Baldrian P."/>
            <person name="Vilgalys R."/>
            <person name="Dunand C."/>
            <person name="Henrissat B."/>
            <person name="Grigoriev I.V."/>
            <person name="Hibbett D."/>
            <person name="Nagy L.G."/>
            <person name="Martin F.M."/>
        </authorList>
    </citation>
    <scope>NUCLEOTIDE SEQUENCE</scope>
    <source>
        <strain evidence="4">UP504</strain>
    </source>
</reference>
<gene>
    <name evidence="4" type="ORF">BS47DRAFT_264217</name>
</gene>
<dbReference type="OrthoDB" id="408631at2759"/>
<dbReference type="InterPro" id="IPR029058">
    <property type="entry name" value="AB_hydrolase_fold"/>
</dbReference>
<comment type="similarity">
    <text evidence="1">Belongs to the type-B carboxylesterase/lipase family.</text>
</comment>
<dbReference type="PANTHER" id="PTHR43918:SF4">
    <property type="entry name" value="CARBOXYLIC ESTER HYDROLASE"/>
    <property type="match status" value="1"/>
</dbReference>